<keyword evidence="4" id="KW-0663">Pyridoxal phosphate</keyword>
<dbReference type="GO" id="GO:0005524">
    <property type="term" value="F:ATP binding"/>
    <property type="evidence" value="ECO:0007669"/>
    <property type="project" value="UniProtKB-ARBA"/>
</dbReference>
<evidence type="ECO:0000313" key="21">
    <source>
        <dbReference type="Proteomes" id="UP000887568"/>
    </source>
</evidence>
<dbReference type="OrthoDB" id="4418812at2759"/>
<dbReference type="RefSeq" id="XP_038069747.1">
    <property type="nucleotide sequence ID" value="XM_038213819.1"/>
</dbReference>
<evidence type="ECO:0000256" key="5">
    <source>
        <dbReference type="ARBA" id="ARBA00023239"/>
    </source>
</evidence>
<name>A0A914B179_PATMI</name>
<evidence type="ECO:0000256" key="18">
    <source>
        <dbReference type="ARBA" id="ARBA00081761"/>
    </source>
</evidence>
<evidence type="ECO:0000256" key="14">
    <source>
        <dbReference type="ARBA" id="ARBA00066592"/>
    </source>
</evidence>
<dbReference type="GO" id="GO:0008721">
    <property type="term" value="F:D-serine ammonia-lyase activity"/>
    <property type="evidence" value="ECO:0007669"/>
    <property type="project" value="UniProtKB-EC"/>
</dbReference>
<dbReference type="RefSeq" id="XP_038069748.1">
    <property type="nucleotide sequence ID" value="XM_038213820.1"/>
</dbReference>
<dbReference type="PANTHER" id="PTHR48078:SF19">
    <property type="entry name" value="ACT DOMAIN-CONTAINING PROTEIN"/>
    <property type="match status" value="1"/>
</dbReference>
<evidence type="ECO:0000313" key="20">
    <source>
        <dbReference type="EnsemblMetazoa" id="XP_038069747.1"/>
    </source>
</evidence>
<accession>A0A914B179</accession>
<evidence type="ECO:0000256" key="7">
    <source>
        <dbReference type="ARBA" id="ARBA00041766"/>
    </source>
</evidence>
<dbReference type="GO" id="GO:0006567">
    <property type="term" value="P:L-threonine catabolic process"/>
    <property type="evidence" value="ECO:0007669"/>
    <property type="project" value="InterPro"/>
</dbReference>
<dbReference type="AlphaFoldDB" id="A0A914B179"/>
<dbReference type="InterPro" id="IPR036052">
    <property type="entry name" value="TrpB-like_PALP_sf"/>
</dbReference>
<comment type="catalytic activity">
    <reaction evidence="10">
        <text>D-serine = pyruvate + NH4(+)</text>
        <dbReference type="Rhea" id="RHEA:13977"/>
        <dbReference type="ChEBI" id="CHEBI:15361"/>
        <dbReference type="ChEBI" id="CHEBI:28938"/>
        <dbReference type="ChEBI" id="CHEBI:35247"/>
        <dbReference type="EC" id="4.3.1.18"/>
    </reaction>
</comment>
<evidence type="ECO:0000256" key="10">
    <source>
        <dbReference type="ARBA" id="ARBA00050422"/>
    </source>
</evidence>
<evidence type="ECO:0000256" key="17">
    <source>
        <dbReference type="ARBA" id="ARBA00081060"/>
    </source>
</evidence>
<dbReference type="EnsemblMetazoa" id="XM_038213818.1">
    <property type="protein sequence ID" value="XP_038069746.1"/>
    <property type="gene ID" value="LOC119738850"/>
</dbReference>
<dbReference type="NCBIfam" id="TIGR01127">
    <property type="entry name" value="ilvA_1Cterm"/>
    <property type="match status" value="1"/>
</dbReference>
<dbReference type="EC" id="4.3.1.18" evidence="13"/>
<dbReference type="InterPro" id="IPR005789">
    <property type="entry name" value="Thr_deHydtase_catblc"/>
</dbReference>
<reference evidence="20" key="1">
    <citation type="submission" date="2022-11" db="UniProtKB">
        <authorList>
            <consortium name="EnsemblMetazoa"/>
        </authorList>
    </citation>
    <scope>IDENTIFICATION</scope>
</reference>
<evidence type="ECO:0000256" key="15">
    <source>
        <dbReference type="ARBA" id="ARBA00070760"/>
    </source>
</evidence>
<feature type="domain" description="Tryptophan synthase beta chain-like PALP" evidence="19">
    <location>
        <begin position="67"/>
        <end position="355"/>
    </location>
</feature>
<dbReference type="GO" id="GO:0070178">
    <property type="term" value="P:D-serine metabolic process"/>
    <property type="evidence" value="ECO:0007669"/>
    <property type="project" value="UniProtKB-ARBA"/>
</dbReference>
<dbReference type="CDD" id="cd04886">
    <property type="entry name" value="ACT_ThrD-II-like"/>
    <property type="match status" value="1"/>
</dbReference>
<dbReference type="PANTHER" id="PTHR48078">
    <property type="entry name" value="THREONINE DEHYDRATASE, MITOCHONDRIAL-RELATED"/>
    <property type="match status" value="1"/>
</dbReference>
<protein>
    <recommendedName>
        <fullName evidence="15">Serine racemase</fullName>
        <ecNumber evidence="3">4.3.1.17</ecNumber>
        <ecNumber evidence="13">4.3.1.18</ecNumber>
        <ecNumber evidence="14">5.1.1.18</ecNumber>
    </recommendedName>
    <alternativeName>
        <fullName evidence="16">D-serine ammonia-lyase</fullName>
    </alternativeName>
    <alternativeName>
        <fullName evidence="18">D-serine dehydratase</fullName>
    </alternativeName>
    <alternativeName>
        <fullName evidence="17">L-serine ammonia-lyase</fullName>
    </alternativeName>
    <alternativeName>
        <fullName evidence="7">L-serine deaminase</fullName>
    </alternativeName>
    <alternativeName>
        <fullName evidence="6">L-serine dehydratase</fullName>
    </alternativeName>
    <alternativeName>
        <fullName evidence="8">L-threonine dehydratase</fullName>
    </alternativeName>
</protein>
<dbReference type="FunFam" id="3.40.50.1100:FF:000007">
    <property type="entry name" value="L-threonine dehydratase catabolic TdcB"/>
    <property type="match status" value="1"/>
</dbReference>
<dbReference type="Pfam" id="PF00291">
    <property type="entry name" value="PALP"/>
    <property type="match status" value="1"/>
</dbReference>
<proteinExistence type="inferred from homology"/>
<dbReference type="EC" id="4.3.1.17" evidence="3"/>
<dbReference type="GO" id="GO:0030170">
    <property type="term" value="F:pyridoxal phosphate binding"/>
    <property type="evidence" value="ECO:0007669"/>
    <property type="project" value="UniProtKB-ARBA"/>
</dbReference>
<dbReference type="Proteomes" id="UP000887568">
    <property type="component" value="Unplaced"/>
</dbReference>
<keyword evidence="5" id="KW-0456">Lyase</keyword>
<dbReference type="Gene3D" id="3.40.50.1100">
    <property type="match status" value="2"/>
</dbReference>
<evidence type="ECO:0000259" key="19">
    <source>
        <dbReference type="Pfam" id="PF00291"/>
    </source>
</evidence>
<dbReference type="GO" id="GO:0004794">
    <property type="term" value="F:threonine deaminase activity"/>
    <property type="evidence" value="ECO:0007669"/>
    <property type="project" value="InterPro"/>
</dbReference>
<evidence type="ECO:0000256" key="4">
    <source>
        <dbReference type="ARBA" id="ARBA00022898"/>
    </source>
</evidence>
<dbReference type="EnsemblMetazoa" id="XM_038213820.1">
    <property type="protein sequence ID" value="XP_038069748.1"/>
    <property type="gene ID" value="LOC119738850"/>
</dbReference>
<evidence type="ECO:0000256" key="3">
    <source>
        <dbReference type="ARBA" id="ARBA00012093"/>
    </source>
</evidence>
<dbReference type="InterPro" id="IPR050147">
    <property type="entry name" value="Ser/Thr_Dehydratase"/>
</dbReference>
<comment type="similarity">
    <text evidence="2">Belongs to the serine/threonine dehydratase family.</text>
</comment>
<comment type="cofactor">
    <cofactor evidence="1">
        <name>pyridoxal 5'-phosphate</name>
        <dbReference type="ChEBI" id="CHEBI:597326"/>
    </cofactor>
</comment>
<evidence type="ECO:0000256" key="2">
    <source>
        <dbReference type="ARBA" id="ARBA00010869"/>
    </source>
</evidence>
<evidence type="ECO:0000256" key="12">
    <source>
        <dbReference type="ARBA" id="ARBA00056426"/>
    </source>
</evidence>
<comment type="catalytic activity">
    <reaction evidence="11">
        <text>L-serine = D-serine</text>
        <dbReference type="Rhea" id="RHEA:10980"/>
        <dbReference type="ChEBI" id="CHEBI:33384"/>
        <dbReference type="ChEBI" id="CHEBI:35247"/>
        <dbReference type="EC" id="5.1.1.18"/>
    </reaction>
</comment>
<dbReference type="InterPro" id="IPR001926">
    <property type="entry name" value="TrpB-like_PALP"/>
</dbReference>
<dbReference type="OMA" id="QTQHLGQ"/>
<evidence type="ECO:0000256" key="11">
    <source>
        <dbReference type="ARBA" id="ARBA00051769"/>
    </source>
</evidence>
<evidence type="ECO:0000256" key="13">
    <source>
        <dbReference type="ARBA" id="ARBA00066349"/>
    </source>
</evidence>
<organism evidence="20 21">
    <name type="scientific">Patiria miniata</name>
    <name type="common">Bat star</name>
    <name type="synonym">Asterina miniata</name>
    <dbReference type="NCBI Taxonomy" id="46514"/>
    <lineage>
        <taxon>Eukaryota</taxon>
        <taxon>Metazoa</taxon>
        <taxon>Echinodermata</taxon>
        <taxon>Eleutherozoa</taxon>
        <taxon>Asterozoa</taxon>
        <taxon>Asteroidea</taxon>
        <taxon>Valvatacea</taxon>
        <taxon>Valvatida</taxon>
        <taxon>Asterinidae</taxon>
        <taxon>Patiria</taxon>
    </lineage>
</organism>
<sequence>MPIQDLIPPSPGDSADAAGEIKMELDPENSAMNDLVEEEDLKDEFCDPDNPIIVKFQDVSAAAYKIKSGVHRTPCQKSQISSIVGMEVYFKKDFLQATGSFKERGARNTLLTLSEEQKQKGVIAASAGNHALALSYHGQSLGIHVTVVMPIIAPIMKINRCKQNGATVIIHGQDLGESKTYALRIGKNKGLMYINGYDNPHIISGQGTMGLEIVEQVPDLDAVIVPVGGAGLIAGVALAVKSLSPRTAIIGVESEQCPSFSAALDAGHPIWTRSGPSLADGLAVPTVGVNAFATAKNYVDKMVVVSEDLIALAILRLIEMEKAVVEGAGVAGLAALLGDKLPELKGKKVAIPLCGGNIDTTVLGRVLERGLAADGRLARFVVTVSDRPGGITELATIISSMGISIKDIFHERAFLKSEIFNVQVKCVVETRDQEHSDELHRALKHHYPSGRIIWGPHCI</sequence>
<dbReference type="GeneID" id="119738850"/>
<dbReference type="CDD" id="cd01562">
    <property type="entry name" value="Thr-dehyd"/>
    <property type="match status" value="1"/>
</dbReference>
<dbReference type="EnsemblMetazoa" id="XM_038213819.1">
    <property type="protein sequence ID" value="XP_038069747.1"/>
    <property type="gene ID" value="LOC119738850"/>
</dbReference>
<dbReference type="InterPro" id="IPR044561">
    <property type="entry name" value="ACT_ThrD-II-like"/>
</dbReference>
<evidence type="ECO:0000256" key="8">
    <source>
        <dbReference type="ARBA" id="ARBA00042605"/>
    </source>
</evidence>
<evidence type="ECO:0000256" key="9">
    <source>
        <dbReference type="ARBA" id="ARBA00049406"/>
    </source>
</evidence>
<evidence type="ECO:0000256" key="6">
    <source>
        <dbReference type="ARBA" id="ARBA00031418"/>
    </source>
</evidence>
<dbReference type="GO" id="GO:0006565">
    <property type="term" value="P:L-serine catabolic process"/>
    <property type="evidence" value="ECO:0007669"/>
    <property type="project" value="TreeGrafter"/>
</dbReference>
<comment type="catalytic activity">
    <reaction evidence="9">
        <text>L-serine = pyruvate + NH4(+)</text>
        <dbReference type="Rhea" id="RHEA:19169"/>
        <dbReference type="ChEBI" id="CHEBI:15361"/>
        <dbReference type="ChEBI" id="CHEBI:28938"/>
        <dbReference type="ChEBI" id="CHEBI:33384"/>
        <dbReference type="EC" id="4.3.1.17"/>
    </reaction>
</comment>
<comment type="function">
    <text evidence="12">Catalyzes the synthesis of D-serine from L-serine. D-serine is a key coagonist with glutamate at NMDA receptors. Has dehydratase activity towards both L-serine and D-serine.</text>
</comment>
<dbReference type="FunFam" id="3.40.50.1100:FF:000041">
    <property type="entry name" value="Threonine ammonia-lyase, variant"/>
    <property type="match status" value="1"/>
</dbReference>
<dbReference type="GO" id="GO:0030378">
    <property type="term" value="F:serine racemase activity"/>
    <property type="evidence" value="ECO:0007669"/>
    <property type="project" value="UniProtKB-EC"/>
</dbReference>
<dbReference type="EC" id="5.1.1.18" evidence="14"/>
<dbReference type="SUPFAM" id="SSF53686">
    <property type="entry name" value="Tryptophan synthase beta subunit-like PLP-dependent enzymes"/>
    <property type="match status" value="1"/>
</dbReference>
<keyword evidence="21" id="KW-1185">Reference proteome</keyword>
<evidence type="ECO:0000256" key="16">
    <source>
        <dbReference type="ARBA" id="ARBA00076108"/>
    </source>
</evidence>
<evidence type="ECO:0000256" key="1">
    <source>
        <dbReference type="ARBA" id="ARBA00001933"/>
    </source>
</evidence>
<dbReference type="RefSeq" id="XP_038069746.1">
    <property type="nucleotide sequence ID" value="XM_038213818.1"/>
</dbReference>
<dbReference type="GO" id="GO:0003941">
    <property type="term" value="F:L-serine ammonia-lyase activity"/>
    <property type="evidence" value="ECO:0007669"/>
    <property type="project" value="UniProtKB-EC"/>
</dbReference>
<dbReference type="GO" id="GO:0009097">
    <property type="term" value="P:isoleucine biosynthetic process"/>
    <property type="evidence" value="ECO:0007669"/>
    <property type="project" value="TreeGrafter"/>
</dbReference>